<feature type="compositionally biased region" description="Low complexity" evidence="1">
    <location>
        <begin position="303"/>
        <end position="319"/>
    </location>
</feature>
<feature type="compositionally biased region" description="Polar residues" evidence="1">
    <location>
        <begin position="248"/>
        <end position="259"/>
    </location>
</feature>
<reference evidence="2 3" key="1">
    <citation type="journal article" date="2014" name="Genome Announc.">
        <title>Draft genome sequence of Sclerotinia borealis, a psychrophilic plant pathogenic fungus.</title>
        <authorList>
            <person name="Mardanov A.V."/>
            <person name="Beletsky A.V."/>
            <person name="Kadnikov V.V."/>
            <person name="Ignatov A.N."/>
            <person name="Ravin N.V."/>
        </authorList>
    </citation>
    <scope>NUCLEOTIDE SEQUENCE [LARGE SCALE GENOMIC DNA]</scope>
    <source>
        <strain evidence="3">F-4157</strain>
    </source>
</reference>
<feature type="compositionally biased region" description="Polar residues" evidence="1">
    <location>
        <begin position="26"/>
        <end position="58"/>
    </location>
</feature>
<comment type="caution">
    <text evidence="2">The sequence shown here is derived from an EMBL/GenBank/DDBJ whole genome shotgun (WGS) entry which is preliminary data.</text>
</comment>
<gene>
    <name evidence="2" type="ORF">SBOR_4637</name>
</gene>
<feature type="region of interest" description="Disordered" evidence="1">
    <location>
        <begin position="361"/>
        <end position="435"/>
    </location>
</feature>
<evidence type="ECO:0000256" key="1">
    <source>
        <dbReference type="SAM" id="MobiDB-lite"/>
    </source>
</evidence>
<keyword evidence="3" id="KW-1185">Reference proteome</keyword>
<dbReference type="AlphaFoldDB" id="W9CE29"/>
<dbReference type="Proteomes" id="UP000019487">
    <property type="component" value="Unassembled WGS sequence"/>
</dbReference>
<protein>
    <submittedName>
        <fullName evidence="2">Uncharacterized protein</fullName>
    </submittedName>
</protein>
<proteinExistence type="predicted"/>
<feature type="region of interest" description="Disordered" evidence="1">
    <location>
        <begin position="296"/>
        <end position="347"/>
    </location>
</feature>
<name>W9CE29_SCLBF</name>
<feature type="region of interest" description="Disordered" evidence="1">
    <location>
        <begin position="232"/>
        <end position="260"/>
    </location>
</feature>
<dbReference type="EMBL" id="AYSA01000213">
    <property type="protein sequence ID" value="ESZ95017.1"/>
    <property type="molecule type" value="Genomic_DNA"/>
</dbReference>
<evidence type="ECO:0000313" key="2">
    <source>
        <dbReference type="EMBL" id="ESZ95017.1"/>
    </source>
</evidence>
<evidence type="ECO:0000313" key="3">
    <source>
        <dbReference type="Proteomes" id="UP000019487"/>
    </source>
</evidence>
<dbReference type="OrthoDB" id="4463286at2759"/>
<feature type="region of interest" description="Disordered" evidence="1">
    <location>
        <begin position="1"/>
        <end position="209"/>
    </location>
</feature>
<dbReference type="STRING" id="1432307.W9CE29"/>
<accession>W9CE29</accession>
<feature type="compositionally biased region" description="Polar residues" evidence="1">
    <location>
        <begin position="101"/>
        <end position="120"/>
    </location>
</feature>
<organism evidence="2 3">
    <name type="scientific">Sclerotinia borealis (strain F-4128)</name>
    <dbReference type="NCBI Taxonomy" id="1432307"/>
    <lineage>
        <taxon>Eukaryota</taxon>
        <taxon>Fungi</taxon>
        <taxon>Dikarya</taxon>
        <taxon>Ascomycota</taxon>
        <taxon>Pezizomycotina</taxon>
        <taxon>Leotiomycetes</taxon>
        <taxon>Helotiales</taxon>
        <taxon>Sclerotiniaceae</taxon>
        <taxon>Sclerotinia</taxon>
    </lineage>
</organism>
<sequence length="450" mass="48303">MSTAVAMAPSPVPHDRSSYIDIAPSKPSNSPPAQRIPTSAIANVTTAAQRTGSGSPRSTLAKPSPIASRNGAPPKIIVKKEPSSPEITASSRHRPRKLDLTKNTSSINPGTGRLTASQLTGRGAESGGLGIQDVGFACLSPGFQTQDPTMREQLQRSLSVRDQQRHIIESRLQQTAKPGDAPMESAKERELSGLPAKTPGTSRRKAPPGLSIVAPSHEQFADERVIQSAPMHHSFPGRHQPQPLTRHVANQPSNLSNTSHIHHVPATQTTNRLPPISDVFAGEGLGAHRESPRANLYQNSIPNSNSSHSNSSHSNSRPGFPSPGHAPHPPASAGHQRPREYRSAEDAQADLAGGRPELLPKLVHYGNHQPPTPPSPTNFNARPSEAGRNSGRRRPRAEYEEGASPPLGQGPPTSRRSGPFGEGRDSPMTTQKKKEEFMRICARAWDLFHS</sequence>
<feature type="compositionally biased region" description="Pro residues" evidence="1">
    <location>
        <begin position="320"/>
        <end position="330"/>
    </location>
</feature>
<dbReference type="HOGENOM" id="CLU_032395_0_0_1"/>